<dbReference type="KEGG" id="sng:SNE_A16970"/>
<sequence length="60" mass="7030">MEENFNRSAYFVVKGNKNLAKKAITNFHSLEHNQLSEFATTFVDWGFNLLETYEVLTQSR</sequence>
<reference key="1">
    <citation type="journal article" date="2011" name="Mol. Biol. Evol.">
        <title>Unity in variety -- the pan-genome of the Chlamydiae.</title>
        <authorList>
            <person name="Collingro A."/>
            <person name="Tischler P."/>
            <person name="Weinmaier T."/>
            <person name="Penz T."/>
            <person name="Heinz E."/>
            <person name="Brunham R.C."/>
            <person name="Read T.D."/>
            <person name="Bavoil P.M."/>
            <person name="Sachse K."/>
            <person name="Kahane S."/>
            <person name="Friedman M.G."/>
            <person name="Rattei T."/>
            <person name="Myers G.S.A."/>
            <person name="Horn M."/>
        </authorList>
    </citation>
    <scope>NUCLEOTIDE SEQUENCE</scope>
    <source>
        <strain>Z</strain>
    </source>
</reference>
<proteinExistence type="predicted"/>
<reference evidence="1 2" key="2">
    <citation type="journal article" date="2011" name="Mol. Biol. Evol.">
        <title>Unity in variety--the pan-genome of the Chlamydiae.</title>
        <authorList>
            <person name="Collingro A."/>
            <person name="Tischler P."/>
            <person name="Weinmaier T."/>
            <person name="Penz T."/>
            <person name="Heinz E."/>
            <person name="Brunham R.C."/>
            <person name="Read T.D."/>
            <person name="Bavoil P.M."/>
            <person name="Sachse K."/>
            <person name="Kahane S."/>
            <person name="Friedman M.G."/>
            <person name="Rattei T."/>
            <person name="Myers G.S."/>
            <person name="Horn M."/>
        </authorList>
    </citation>
    <scope>NUCLEOTIDE SEQUENCE [LARGE SCALE GENOMIC DNA]</scope>
    <source>
        <strain evidence="2">ATCC VR-1471 / Z</strain>
    </source>
</reference>
<organism evidence="1 2">
    <name type="scientific">Simkania negevensis (strain ATCC VR-1471 / DSM 27360 / Z)</name>
    <dbReference type="NCBI Taxonomy" id="331113"/>
    <lineage>
        <taxon>Bacteria</taxon>
        <taxon>Pseudomonadati</taxon>
        <taxon>Chlamydiota</taxon>
        <taxon>Chlamydiia</taxon>
        <taxon>Parachlamydiales</taxon>
        <taxon>Simkaniaceae</taxon>
        <taxon>Simkania</taxon>
    </lineage>
</organism>
<protein>
    <submittedName>
        <fullName evidence="1">Uncharacterized protein</fullName>
    </submittedName>
</protein>
<dbReference type="STRING" id="331113.SNE_A16970"/>
<accession>F8L9N7</accession>
<dbReference type="EMBL" id="FR872582">
    <property type="protein sequence ID" value="CCB89574.1"/>
    <property type="molecule type" value="Genomic_DNA"/>
</dbReference>
<name>F8L9N7_SIMNZ</name>
<dbReference type="Proteomes" id="UP000000496">
    <property type="component" value="Chromosome gsn.131"/>
</dbReference>
<keyword evidence="2" id="KW-1185">Reference proteome</keyword>
<dbReference type="AlphaFoldDB" id="F8L9N7"/>
<evidence type="ECO:0000313" key="2">
    <source>
        <dbReference type="Proteomes" id="UP000000496"/>
    </source>
</evidence>
<gene>
    <name evidence="1" type="ordered locus">SNE_A16970</name>
</gene>
<dbReference type="HOGENOM" id="CLU_2939311_0_0_0"/>
<evidence type="ECO:0000313" key="1">
    <source>
        <dbReference type="EMBL" id="CCB89574.1"/>
    </source>
</evidence>